<dbReference type="PANTHER" id="PTHR13315">
    <property type="entry name" value="METALLO PHOSPHOESTERASE RELATED"/>
    <property type="match status" value="1"/>
</dbReference>
<feature type="transmembrane region" description="Helical" evidence="5">
    <location>
        <begin position="7"/>
        <end position="29"/>
    </location>
</feature>
<dbReference type="GO" id="GO:0005783">
    <property type="term" value="C:endoplasmic reticulum"/>
    <property type="evidence" value="ECO:0007669"/>
    <property type="project" value="TreeGrafter"/>
</dbReference>
<reference evidence="7" key="1">
    <citation type="journal article" date="2023" name="G3 (Bethesda)">
        <title>Whole genome assembly and annotation of the endangered Caribbean coral Acropora cervicornis.</title>
        <authorList>
            <person name="Selwyn J.D."/>
            <person name="Vollmer S.V."/>
        </authorList>
    </citation>
    <scope>NUCLEOTIDE SEQUENCE</scope>
    <source>
        <strain evidence="7">K2</strain>
    </source>
</reference>
<dbReference type="SUPFAM" id="SSF56300">
    <property type="entry name" value="Metallo-dependent phosphatases"/>
    <property type="match status" value="1"/>
</dbReference>
<feature type="non-terminal residue" evidence="7">
    <location>
        <position position="1"/>
    </location>
</feature>
<evidence type="ECO:0000256" key="3">
    <source>
        <dbReference type="ARBA" id="ARBA00022989"/>
    </source>
</evidence>
<keyword evidence="4 5" id="KW-0472">Membrane</keyword>
<feature type="domain" description="Calcineurin-like phosphoesterase" evidence="6">
    <location>
        <begin position="70"/>
        <end position="244"/>
    </location>
</feature>
<evidence type="ECO:0000313" key="7">
    <source>
        <dbReference type="EMBL" id="KAK2549734.1"/>
    </source>
</evidence>
<dbReference type="InterPro" id="IPR004843">
    <property type="entry name" value="Calcineurin-like_PHP"/>
</dbReference>
<feature type="non-terminal residue" evidence="7">
    <location>
        <position position="280"/>
    </location>
</feature>
<dbReference type="GO" id="GO:0006506">
    <property type="term" value="P:GPI anchor biosynthetic process"/>
    <property type="evidence" value="ECO:0007669"/>
    <property type="project" value="InterPro"/>
</dbReference>
<dbReference type="InterPro" id="IPR029052">
    <property type="entry name" value="Metallo-depent_PP-like"/>
</dbReference>
<protein>
    <submittedName>
        <fullName evidence="7">Metallophosphoesterase 1-like protein</fullName>
    </submittedName>
</protein>
<evidence type="ECO:0000256" key="2">
    <source>
        <dbReference type="ARBA" id="ARBA00022692"/>
    </source>
</evidence>
<dbReference type="PANTHER" id="PTHR13315:SF4">
    <property type="entry name" value="METALLOPHOSPHOESTERASE, ISOFORM E"/>
    <property type="match status" value="1"/>
</dbReference>
<organism evidence="7 8">
    <name type="scientific">Acropora cervicornis</name>
    <name type="common">Staghorn coral</name>
    <dbReference type="NCBI Taxonomy" id="6130"/>
    <lineage>
        <taxon>Eukaryota</taxon>
        <taxon>Metazoa</taxon>
        <taxon>Cnidaria</taxon>
        <taxon>Anthozoa</taxon>
        <taxon>Hexacorallia</taxon>
        <taxon>Scleractinia</taxon>
        <taxon>Astrocoeniina</taxon>
        <taxon>Acroporidae</taxon>
        <taxon>Acropora</taxon>
    </lineage>
</organism>
<keyword evidence="3 5" id="KW-1133">Transmembrane helix</keyword>
<dbReference type="GO" id="GO:0016787">
    <property type="term" value="F:hydrolase activity"/>
    <property type="evidence" value="ECO:0007669"/>
    <property type="project" value="InterPro"/>
</dbReference>
<keyword evidence="8" id="KW-1185">Reference proteome</keyword>
<sequence>ANLKLSVVAFIVAIAIGELGCFLWAYLTWRVPASSEDSLGLLLVSDSQIQGFRNEPPGIVGYITRLDADWYLWKVFRLMISVFSPDAVIHLGDIFDEGNIATDEEFVQYKARHDRIFSVPLRVPKIHVAGDNDIGGEGMDRITKRLVSRFSHHFGSVNDVIELKSYQIVKVNSLILQSRPLRQEEWSVYNKTSTFIEELPSRLNRNKSSILIGHILLYMIESKTAIKLIKSVQPKYAFSGHIHKSATIYHRRGSVTVTEYVLPTCSYRMGTNRMGAAIAV</sequence>
<dbReference type="InterPro" id="IPR033308">
    <property type="entry name" value="PGAP5/Cdc1/Ted1"/>
</dbReference>
<dbReference type="Pfam" id="PF00149">
    <property type="entry name" value="Metallophos"/>
    <property type="match status" value="1"/>
</dbReference>
<dbReference type="Gene3D" id="3.60.21.10">
    <property type="match status" value="1"/>
</dbReference>
<evidence type="ECO:0000313" key="8">
    <source>
        <dbReference type="Proteomes" id="UP001249851"/>
    </source>
</evidence>
<name>A0AAD9PV98_ACRCE</name>
<reference evidence="7" key="2">
    <citation type="journal article" date="2023" name="Science">
        <title>Genomic signatures of disease resistance in endangered staghorn corals.</title>
        <authorList>
            <person name="Vollmer S.V."/>
            <person name="Selwyn J.D."/>
            <person name="Despard B.A."/>
            <person name="Roesel C.L."/>
        </authorList>
    </citation>
    <scope>NUCLEOTIDE SEQUENCE</scope>
    <source>
        <strain evidence="7">K2</strain>
    </source>
</reference>
<dbReference type="AlphaFoldDB" id="A0AAD9PV98"/>
<proteinExistence type="predicted"/>
<dbReference type="EMBL" id="JARQWQ010000121">
    <property type="protein sequence ID" value="KAK2549734.1"/>
    <property type="molecule type" value="Genomic_DNA"/>
</dbReference>
<evidence type="ECO:0000259" key="6">
    <source>
        <dbReference type="Pfam" id="PF00149"/>
    </source>
</evidence>
<dbReference type="GO" id="GO:0016020">
    <property type="term" value="C:membrane"/>
    <property type="evidence" value="ECO:0007669"/>
    <property type="project" value="UniProtKB-SubCell"/>
</dbReference>
<comment type="caution">
    <text evidence="7">The sequence shown here is derived from an EMBL/GenBank/DDBJ whole genome shotgun (WGS) entry which is preliminary data.</text>
</comment>
<keyword evidence="2 5" id="KW-0812">Transmembrane</keyword>
<comment type="subcellular location">
    <subcellularLocation>
        <location evidence="1">Membrane</location>
        <topology evidence="1">Multi-pass membrane protein</topology>
    </subcellularLocation>
</comment>
<gene>
    <name evidence="7" type="ORF">P5673_029705</name>
</gene>
<accession>A0AAD9PV98</accession>
<dbReference type="Proteomes" id="UP001249851">
    <property type="component" value="Unassembled WGS sequence"/>
</dbReference>
<evidence type="ECO:0000256" key="1">
    <source>
        <dbReference type="ARBA" id="ARBA00004141"/>
    </source>
</evidence>
<evidence type="ECO:0000256" key="5">
    <source>
        <dbReference type="SAM" id="Phobius"/>
    </source>
</evidence>
<evidence type="ECO:0000256" key="4">
    <source>
        <dbReference type="ARBA" id="ARBA00023136"/>
    </source>
</evidence>